<dbReference type="OrthoDB" id="9813840at2"/>
<evidence type="ECO:0000313" key="4">
    <source>
        <dbReference type="EMBL" id="KAB2808625.1"/>
    </source>
</evidence>
<sequence>MFALLRQKLLLCIGFIIFASSSFASHYEGGQVYWEALGNDRYIFYAQLVGHTEAHSHALPYQLTVYTNVPGRSTILLALHDTERLTQYCNDSTERNLELRTFRSLPITLAAPAAGTRYDFWFEDCCRADTSEINVTGYSDVYYDAYMWHAGANKSSGYFNIINTFRNSSTRAIDVKPNPGGTDSTMSVSMAFAKTQNGANVTYNTGYSQNFPTSPNDSLSADGMFYSGLIDSSFHAVLAFSGYKPAPNGVGLASVVRYTFGLKYIDMQYHSEPKLSQLNSSHAFDVRNHDSAIFIQTFRTDTIEIEFEVRDTSSLIAAGDSIQVYFSEPTPHSPGYSSLPELIPTQSSTALADTGMIRFKFRWLVPSDLPVGTHTFDLVAENNRCPGNGLTIRSLFFTSSDTRVFKDYVVCPNVPTQLNGPSGSNVQWIPTTGLNFNSGSSRPYATVDSTKIYYCVVNGDTVEIHRMLVHDQTPLTVSLNGTTLSIDNPSIYSDTRSLYFYKVLVAALDSNITSVSGDGDYSIKAYDANRCFDYSNTVSLTTSSRIEYAVIDEHVQSSGWDDINSFEYGISFLSLPGNMTELHHMLLPGVRRDIYAQTHSIQGFVKIGQVGNALNFSVSDYNPSSTLITFNPPFVIDYTATYRFEFALTGYEGHIAHQFPYSTPKALIFNTKVNNNQMDFIQIVFRGQKGLSQAELSNEVSIFPNPAQNYVRISGIQENTSFEIVASDGSTVKTGTVEPEGLISTAELKSGVYYLRLHDNRNHWVEKLVIAR</sequence>
<organism evidence="4 5">
    <name type="scientific">Phaeocystidibacter luteus</name>
    <dbReference type="NCBI Taxonomy" id="911197"/>
    <lineage>
        <taxon>Bacteria</taxon>
        <taxon>Pseudomonadati</taxon>
        <taxon>Bacteroidota</taxon>
        <taxon>Flavobacteriia</taxon>
        <taxon>Flavobacteriales</taxon>
        <taxon>Phaeocystidibacteraceae</taxon>
        <taxon>Phaeocystidibacter</taxon>
    </lineage>
</organism>
<reference evidence="4 5" key="1">
    <citation type="submission" date="2019-09" db="EMBL/GenBank/DDBJ databases">
        <title>Genomes of family Cryomorphaceae.</title>
        <authorList>
            <person name="Bowman J.P."/>
        </authorList>
    </citation>
    <scope>NUCLEOTIDE SEQUENCE [LARGE SCALE GENOMIC DNA]</scope>
    <source>
        <strain evidence="4 5">LMG 25704</strain>
    </source>
</reference>
<evidence type="ECO:0000256" key="1">
    <source>
        <dbReference type="ARBA" id="ARBA00022729"/>
    </source>
</evidence>
<dbReference type="Pfam" id="PF18962">
    <property type="entry name" value="Por_Secre_tail"/>
    <property type="match status" value="1"/>
</dbReference>
<dbReference type="EMBL" id="WBVO01000008">
    <property type="protein sequence ID" value="KAB2808625.1"/>
    <property type="molecule type" value="Genomic_DNA"/>
</dbReference>
<feature type="chain" id="PRO_5026772485" evidence="2">
    <location>
        <begin position="25"/>
        <end position="772"/>
    </location>
</feature>
<comment type="caution">
    <text evidence="4">The sequence shown here is derived from an EMBL/GenBank/DDBJ whole genome shotgun (WGS) entry which is preliminary data.</text>
</comment>
<feature type="signal peptide" evidence="2">
    <location>
        <begin position="1"/>
        <end position="24"/>
    </location>
</feature>
<keyword evidence="5" id="KW-1185">Reference proteome</keyword>
<protein>
    <submittedName>
        <fullName evidence="4">T9SS type A sorting domain-containing protein</fullName>
    </submittedName>
</protein>
<evidence type="ECO:0000256" key="2">
    <source>
        <dbReference type="SAM" id="SignalP"/>
    </source>
</evidence>
<keyword evidence="1 2" id="KW-0732">Signal</keyword>
<accession>A0A6N6RGM0</accession>
<evidence type="ECO:0000313" key="5">
    <source>
        <dbReference type="Proteomes" id="UP000468650"/>
    </source>
</evidence>
<dbReference type="InterPro" id="IPR026444">
    <property type="entry name" value="Secre_tail"/>
</dbReference>
<dbReference type="NCBIfam" id="TIGR04183">
    <property type="entry name" value="Por_Secre_tail"/>
    <property type="match status" value="1"/>
</dbReference>
<dbReference type="RefSeq" id="WP_151667720.1">
    <property type="nucleotide sequence ID" value="NZ_WBVO01000008.1"/>
</dbReference>
<evidence type="ECO:0000259" key="3">
    <source>
        <dbReference type="Pfam" id="PF18962"/>
    </source>
</evidence>
<dbReference type="Proteomes" id="UP000468650">
    <property type="component" value="Unassembled WGS sequence"/>
</dbReference>
<feature type="domain" description="Secretion system C-terminal sorting" evidence="3">
    <location>
        <begin position="702"/>
        <end position="770"/>
    </location>
</feature>
<proteinExistence type="predicted"/>
<name>A0A6N6RGM0_9FLAO</name>
<gene>
    <name evidence="4" type="ORF">F8C67_10080</name>
</gene>
<dbReference type="AlphaFoldDB" id="A0A6N6RGM0"/>